<dbReference type="GO" id="GO:0000400">
    <property type="term" value="F:four-way junction DNA binding"/>
    <property type="evidence" value="ECO:0007669"/>
    <property type="project" value="TreeGrafter"/>
</dbReference>
<organism evidence="2">
    <name type="scientific">Crypthecodinium cohnii</name>
    <name type="common">Dinoflagellate</name>
    <name type="synonym">Glenodinium cohnii</name>
    <dbReference type="NCBI Taxonomy" id="2866"/>
    <lineage>
        <taxon>Eukaryota</taxon>
        <taxon>Sar</taxon>
        <taxon>Alveolata</taxon>
        <taxon>Dinophyceae</taxon>
        <taxon>Gonyaulacales</taxon>
        <taxon>Crypthecodiniaceae</taxon>
        <taxon>Crypthecodinium</taxon>
    </lineage>
</organism>
<dbReference type="InterPro" id="IPR027417">
    <property type="entry name" value="P-loop_NTPase"/>
</dbReference>
<dbReference type="SMART" id="SM00382">
    <property type="entry name" value="AAA"/>
    <property type="match status" value="1"/>
</dbReference>
<dbReference type="GO" id="GO:0003697">
    <property type="term" value="F:single-stranded DNA binding"/>
    <property type="evidence" value="ECO:0007669"/>
    <property type="project" value="TreeGrafter"/>
</dbReference>
<sequence>MPLRGIAEAPLEALFGEDNEAICGALRARKVQSVKELAYVAAWELKDWLLIPEPEAEAILARSWAACACQPNSAYALAQNVDEYGEVPPPLPSLQVAFGGSLKGSFVEVAGPPGVGKTQFCLQAAASTSARGGEVFWLDTERTFSPQRLLELLTAQVDLDGRGSQDSALQALEHIRCRTCSSLPELQSAVQEIAECAYRRERLPSLLIVDSIAAAARHQEDVRKRQAALNQIASNLKSLVSSTSDAAESMEASCPAVIVTNQVSGDPTSAGYKVALGHMWHHAVNWRLILRHESGGSSALHGPRSCQPDRAPIRTLVVEKSPCCGPQAIPFFVTSEGLREIA</sequence>
<dbReference type="GO" id="GO:0000724">
    <property type="term" value="P:double-strand break repair via homologous recombination"/>
    <property type="evidence" value="ECO:0007669"/>
    <property type="project" value="InterPro"/>
</dbReference>
<dbReference type="Pfam" id="PF08423">
    <property type="entry name" value="Rad51"/>
    <property type="match status" value="1"/>
</dbReference>
<feature type="domain" description="RecA family profile 1" evidence="1">
    <location>
        <begin position="83"/>
        <end position="263"/>
    </location>
</feature>
<dbReference type="GO" id="GO:0003690">
    <property type="term" value="F:double-stranded DNA binding"/>
    <property type="evidence" value="ECO:0007669"/>
    <property type="project" value="TreeGrafter"/>
</dbReference>
<dbReference type="GO" id="GO:0005524">
    <property type="term" value="F:ATP binding"/>
    <property type="evidence" value="ECO:0007669"/>
    <property type="project" value="InterPro"/>
</dbReference>
<accession>A0A516AGL3</accession>
<dbReference type="GO" id="GO:0033063">
    <property type="term" value="C:Rad51B-Rad51C-Rad51D-XRCC2 complex"/>
    <property type="evidence" value="ECO:0007669"/>
    <property type="project" value="InterPro"/>
</dbReference>
<dbReference type="InterPro" id="IPR030548">
    <property type="entry name" value="RAD51B"/>
</dbReference>
<dbReference type="PROSITE" id="PS50162">
    <property type="entry name" value="RECA_2"/>
    <property type="match status" value="1"/>
</dbReference>
<evidence type="ECO:0000313" key="2">
    <source>
        <dbReference type="EMBL" id="QDO16451.1"/>
    </source>
</evidence>
<dbReference type="PANTHER" id="PTHR46456:SF1">
    <property type="entry name" value="DNA REPAIR PROTEIN RAD51 HOMOLOG 2"/>
    <property type="match status" value="1"/>
</dbReference>
<protein>
    <submittedName>
        <fullName evidence="2">DNA repair protein RAD51-like protein 2</fullName>
    </submittedName>
</protein>
<proteinExistence type="evidence at transcript level"/>
<dbReference type="GO" id="GO:0005657">
    <property type="term" value="C:replication fork"/>
    <property type="evidence" value="ECO:0007669"/>
    <property type="project" value="TreeGrafter"/>
</dbReference>
<dbReference type="SUPFAM" id="SSF52540">
    <property type="entry name" value="P-loop containing nucleoside triphosphate hydrolases"/>
    <property type="match status" value="1"/>
</dbReference>
<dbReference type="PANTHER" id="PTHR46456">
    <property type="entry name" value="DNA REPAIR PROTEIN RAD51 HOMOLOG 2"/>
    <property type="match status" value="1"/>
</dbReference>
<evidence type="ECO:0000259" key="1">
    <source>
        <dbReference type="PROSITE" id="PS50162"/>
    </source>
</evidence>
<name>A0A516AGL3_CRYCO</name>
<dbReference type="InterPro" id="IPR013632">
    <property type="entry name" value="Rad51_C"/>
</dbReference>
<dbReference type="GO" id="GO:0140664">
    <property type="term" value="F:ATP-dependent DNA damage sensor activity"/>
    <property type="evidence" value="ECO:0007669"/>
    <property type="project" value="InterPro"/>
</dbReference>
<dbReference type="Gene3D" id="3.40.50.300">
    <property type="entry name" value="P-loop containing nucleotide triphosphate hydrolases"/>
    <property type="match status" value="1"/>
</dbReference>
<dbReference type="InterPro" id="IPR020588">
    <property type="entry name" value="RecA_ATP-bd"/>
</dbReference>
<reference evidence="2" key="1">
    <citation type="journal article" date="2019" name="Microorganisms">
        <title>DNA Damage Response Pathways in Dinoflagellates.</title>
        <authorList>
            <person name="Li C."/>
            <person name="Wong J."/>
        </authorList>
    </citation>
    <scope>NUCLEOTIDE SEQUENCE</scope>
</reference>
<dbReference type="InterPro" id="IPR003593">
    <property type="entry name" value="AAA+_ATPase"/>
</dbReference>
<dbReference type="EMBL" id="MN125984">
    <property type="protein sequence ID" value="QDO16451.1"/>
    <property type="molecule type" value="mRNA"/>
</dbReference>
<dbReference type="AlphaFoldDB" id="A0A516AGL3"/>